<dbReference type="SUPFAM" id="SSF51735">
    <property type="entry name" value="NAD(P)-binding Rossmann-fold domains"/>
    <property type="match status" value="1"/>
</dbReference>
<dbReference type="InterPro" id="IPR013328">
    <property type="entry name" value="6PGD_dom2"/>
</dbReference>
<dbReference type="Gene3D" id="3.40.50.720">
    <property type="entry name" value="NAD(P)-binding Rossmann-like Domain"/>
    <property type="match status" value="1"/>
</dbReference>
<dbReference type="Proteomes" id="UP001500063">
    <property type="component" value="Unassembled WGS sequence"/>
</dbReference>
<evidence type="ECO:0000256" key="2">
    <source>
        <dbReference type="ARBA" id="ARBA00023002"/>
    </source>
</evidence>
<keyword evidence="6" id="KW-1185">Reference proteome</keyword>
<evidence type="ECO:0000259" key="3">
    <source>
        <dbReference type="Pfam" id="PF03446"/>
    </source>
</evidence>
<dbReference type="PIRSF" id="PIRSF000103">
    <property type="entry name" value="HIBADH"/>
    <property type="match status" value="1"/>
</dbReference>
<reference evidence="6" key="1">
    <citation type="journal article" date="2019" name="Int. J. Syst. Evol. Microbiol.">
        <title>The Global Catalogue of Microorganisms (GCM) 10K type strain sequencing project: providing services to taxonomists for standard genome sequencing and annotation.</title>
        <authorList>
            <consortium name="The Broad Institute Genomics Platform"/>
            <consortium name="The Broad Institute Genome Sequencing Center for Infectious Disease"/>
            <person name="Wu L."/>
            <person name="Ma J."/>
        </authorList>
    </citation>
    <scope>NUCLEOTIDE SEQUENCE [LARGE SCALE GENOMIC DNA]</scope>
    <source>
        <strain evidence="6">JCM 4565</strain>
    </source>
</reference>
<dbReference type="InterPro" id="IPR048666">
    <property type="entry name" value="RedAm-like_C"/>
</dbReference>
<sequence length="294" mass="30388">MCADVTVLGLGPMGAALAAAFLAAGHRTTVWNRTPGKADALAAQGAAEAVTATAAVTASPLTVVCLATYDAVHEVLAPMAGELAGRTVVNFTSGSPEHARETTAWAERHGVRYLDGVIMTTPSGIGTPDALLLHGGPQSVFEDCRGTLAALGDPVHVGTDTARPSVYDTALLALMWGTLTGWLHGAALVGADGPGGNATATDYTEVADRWTRTVRTFMNAHAPDIDSGHCPGADFPLRLHLMTMDILAHASELRGVSSGLPELFQELTGRAVDAGHGDDSFARLIEFMRKGGPA</sequence>
<organism evidence="5 6">
    <name type="scientific">Streptomyces blastmyceticus</name>
    <dbReference type="NCBI Taxonomy" id="68180"/>
    <lineage>
        <taxon>Bacteria</taxon>
        <taxon>Bacillati</taxon>
        <taxon>Actinomycetota</taxon>
        <taxon>Actinomycetes</taxon>
        <taxon>Kitasatosporales</taxon>
        <taxon>Streptomycetaceae</taxon>
        <taxon>Streptomyces</taxon>
    </lineage>
</organism>
<dbReference type="RefSeq" id="WP_344118088.1">
    <property type="nucleotide sequence ID" value="NZ_BAAABW010000015.1"/>
</dbReference>
<accession>A0ABP3GLV9</accession>
<dbReference type="InterPro" id="IPR036291">
    <property type="entry name" value="NAD(P)-bd_dom_sf"/>
</dbReference>
<protein>
    <submittedName>
        <fullName evidence="5">NAD(P)-binding domain-containing protein</fullName>
    </submittedName>
</protein>
<feature type="domain" description="6-phosphogluconate dehydrogenase NADP-binding" evidence="3">
    <location>
        <begin position="5"/>
        <end position="156"/>
    </location>
</feature>
<dbReference type="Gene3D" id="1.10.1040.10">
    <property type="entry name" value="N-(1-d-carboxylethyl)-l-norvaline Dehydrogenase, domain 2"/>
    <property type="match status" value="1"/>
</dbReference>
<gene>
    <name evidence="5" type="ORF">GCM10010319_27570</name>
</gene>
<evidence type="ECO:0000313" key="6">
    <source>
        <dbReference type="Proteomes" id="UP001500063"/>
    </source>
</evidence>
<dbReference type="PANTHER" id="PTHR43580">
    <property type="entry name" value="OXIDOREDUCTASE GLYR1-RELATED"/>
    <property type="match status" value="1"/>
</dbReference>
<dbReference type="PANTHER" id="PTHR43580:SF2">
    <property type="entry name" value="CYTOKINE-LIKE NUCLEAR FACTOR N-PAC"/>
    <property type="match status" value="1"/>
</dbReference>
<proteinExistence type="inferred from homology"/>
<evidence type="ECO:0000256" key="1">
    <source>
        <dbReference type="ARBA" id="ARBA00009080"/>
    </source>
</evidence>
<feature type="domain" description="NADPH-dependent reductive aminase-like C-terminal" evidence="4">
    <location>
        <begin position="160"/>
        <end position="290"/>
    </location>
</feature>
<dbReference type="InterPro" id="IPR006115">
    <property type="entry name" value="6PGDH_NADP-bd"/>
</dbReference>
<evidence type="ECO:0000313" key="5">
    <source>
        <dbReference type="EMBL" id="GAA0349288.1"/>
    </source>
</evidence>
<comment type="caution">
    <text evidence="5">The sequence shown here is derived from an EMBL/GenBank/DDBJ whole genome shotgun (WGS) entry which is preliminary data.</text>
</comment>
<dbReference type="Pfam" id="PF21761">
    <property type="entry name" value="RedAm-like_C"/>
    <property type="match status" value="1"/>
</dbReference>
<keyword evidence="2" id="KW-0560">Oxidoreductase</keyword>
<dbReference type="InterPro" id="IPR015815">
    <property type="entry name" value="HIBADH-related"/>
</dbReference>
<dbReference type="InterPro" id="IPR051265">
    <property type="entry name" value="HIBADH-related_NP60_sf"/>
</dbReference>
<comment type="similarity">
    <text evidence="1">Belongs to the HIBADH-related family.</text>
</comment>
<name>A0ABP3GLV9_9ACTN</name>
<dbReference type="Pfam" id="PF03446">
    <property type="entry name" value="NAD_binding_2"/>
    <property type="match status" value="1"/>
</dbReference>
<evidence type="ECO:0000259" key="4">
    <source>
        <dbReference type="Pfam" id="PF21761"/>
    </source>
</evidence>
<dbReference type="EMBL" id="BAAABW010000015">
    <property type="protein sequence ID" value="GAA0349288.1"/>
    <property type="molecule type" value="Genomic_DNA"/>
</dbReference>